<keyword evidence="6" id="KW-1185">Reference proteome</keyword>
<organism evidence="5 6">
    <name type="scientific">Krasilnikovia cinnamomea</name>
    <dbReference type="NCBI Taxonomy" id="349313"/>
    <lineage>
        <taxon>Bacteria</taxon>
        <taxon>Bacillati</taxon>
        <taxon>Actinomycetota</taxon>
        <taxon>Actinomycetes</taxon>
        <taxon>Micromonosporales</taxon>
        <taxon>Micromonosporaceae</taxon>
        <taxon>Krasilnikovia</taxon>
    </lineage>
</organism>
<dbReference type="PROSITE" id="PS01124">
    <property type="entry name" value="HTH_ARAC_FAMILY_2"/>
    <property type="match status" value="1"/>
</dbReference>
<feature type="domain" description="HTH araC/xylS-type" evidence="4">
    <location>
        <begin position="233"/>
        <end position="335"/>
    </location>
</feature>
<sequence>MTTHREGGGVPAGCVFRDPDRHRIEFATTDPDRARTYLTAAYDTMLTIQRDPATYRLRHVRLDPGPFHLDTMEHQATTEFRGRHFMPISVVRVHRGLRTDLVHDDRFGPGDLVLQADADRPCHLRQESFLGSLVGIAPQAIAEAAGNRPEEPLPPLRFTARRPAHPADARRWLYVVDYVTDSLNTAAEFITHPLMIGPMTRLLAAAVLTTFPNTYIPEACYQDRTDATPAAVTRATAFIEANADIDISVIDMARAARVSVRAVRRAFRRHLDTTPMAYLRRVRLDRAHQQLGDRVPGDGTTVADIAARWGYADLSRFTADYHRAYGRPLGRALDR</sequence>
<dbReference type="SUPFAM" id="SSF46689">
    <property type="entry name" value="Homeodomain-like"/>
    <property type="match status" value="1"/>
</dbReference>
<protein>
    <submittedName>
        <fullName evidence="5">AraC-like DNA-binding protein</fullName>
    </submittedName>
</protein>
<dbReference type="InterPro" id="IPR009057">
    <property type="entry name" value="Homeodomain-like_sf"/>
</dbReference>
<dbReference type="InterPro" id="IPR050204">
    <property type="entry name" value="AraC_XylS_family_regulators"/>
</dbReference>
<gene>
    <name evidence="5" type="ORF">EV385_5491</name>
</gene>
<dbReference type="OrthoDB" id="5464689at2"/>
<dbReference type="Gene3D" id="1.10.10.60">
    <property type="entry name" value="Homeodomain-like"/>
    <property type="match status" value="1"/>
</dbReference>
<dbReference type="PANTHER" id="PTHR46796">
    <property type="entry name" value="HTH-TYPE TRANSCRIPTIONAL ACTIVATOR RHAS-RELATED"/>
    <property type="match status" value="1"/>
</dbReference>
<evidence type="ECO:0000256" key="1">
    <source>
        <dbReference type="ARBA" id="ARBA00023015"/>
    </source>
</evidence>
<evidence type="ECO:0000313" key="5">
    <source>
        <dbReference type="EMBL" id="RZU53562.1"/>
    </source>
</evidence>
<dbReference type="PANTHER" id="PTHR46796:SF12">
    <property type="entry name" value="HTH-TYPE DNA-BINDING TRANSCRIPTIONAL ACTIVATOR EUTR"/>
    <property type="match status" value="1"/>
</dbReference>
<dbReference type="InterPro" id="IPR018060">
    <property type="entry name" value="HTH_AraC"/>
</dbReference>
<dbReference type="RefSeq" id="WP_130512036.1">
    <property type="nucleotide sequence ID" value="NZ_SHKY01000001.1"/>
</dbReference>
<reference evidence="5 6" key="1">
    <citation type="submission" date="2019-02" db="EMBL/GenBank/DDBJ databases">
        <title>Sequencing the genomes of 1000 actinobacteria strains.</title>
        <authorList>
            <person name="Klenk H.-P."/>
        </authorList>
    </citation>
    <scope>NUCLEOTIDE SEQUENCE [LARGE SCALE GENOMIC DNA]</scope>
    <source>
        <strain evidence="5 6">DSM 45162</strain>
    </source>
</reference>
<accession>A0A4Q7ZQZ5</accession>
<dbReference type="SMART" id="SM00342">
    <property type="entry name" value="HTH_ARAC"/>
    <property type="match status" value="1"/>
</dbReference>
<evidence type="ECO:0000313" key="6">
    <source>
        <dbReference type="Proteomes" id="UP000292564"/>
    </source>
</evidence>
<evidence type="ECO:0000256" key="3">
    <source>
        <dbReference type="ARBA" id="ARBA00023163"/>
    </source>
</evidence>
<evidence type="ECO:0000256" key="2">
    <source>
        <dbReference type="ARBA" id="ARBA00023125"/>
    </source>
</evidence>
<dbReference type="AlphaFoldDB" id="A0A4Q7ZQZ5"/>
<name>A0A4Q7ZQZ5_9ACTN</name>
<dbReference type="Pfam" id="PF12833">
    <property type="entry name" value="HTH_18"/>
    <property type="match status" value="1"/>
</dbReference>
<keyword evidence="2 5" id="KW-0238">DNA-binding</keyword>
<proteinExistence type="predicted"/>
<keyword evidence="1" id="KW-0805">Transcription regulation</keyword>
<comment type="caution">
    <text evidence="5">The sequence shown here is derived from an EMBL/GenBank/DDBJ whole genome shotgun (WGS) entry which is preliminary data.</text>
</comment>
<evidence type="ECO:0000259" key="4">
    <source>
        <dbReference type="PROSITE" id="PS01124"/>
    </source>
</evidence>
<dbReference type="EMBL" id="SHKY01000001">
    <property type="protein sequence ID" value="RZU53562.1"/>
    <property type="molecule type" value="Genomic_DNA"/>
</dbReference>
<dbReference type="GO" id="GO:0043565">
    <property type="term" value="F:sequence-specific DNA binding"/>
    <property type="evidence" value="ECO:0007669"/>
    <property type="project" value="InterPro"/>
</dbReference>
<keyword evidence="3" id="KW-0804">Transcription</keyword>
<dbReference type="GO" id="GO:0003700">
    <property type="term" value="F:DNA-binding transcription factor activity"/>
    <property type="evidence" value="ECO:0007669"/>
    <property type="project" value="InterPro"/>
</dbReference>
<dbReference type="Proteomes" id="UP000292564">
    <property type="component" value="Unassembled WGS sequence"/>
</dbReference>